<proteinExistence type="predicted"/>
<name>A0A852X4Q3_9MICO</name>
<reference evidence="2 3" key="1">
    <citation type="submission" date="2020-07" db="EMBL/GenBank/DDBJ databases">
        <title>Sequencing the genomes of 1000 actinobacteria strains.</title>
        <authorList>
            <person name="Klenk H.-P."/>
        </authorList>
    </citation>
    <scope>NUCLEOTIDE SEQUENCE [LARGE SCALE GENOMIC DNA]</scope>
    <source>
        <strain evidence="2 3">DSM 24723</strain>
    </source>
</reference>
<evidence type="ECO:0000256" key="1">
    <source>
        <dbReference type="SAM" id="Phobius"/>
    </source>
</evidence>
<gene>
    <name evidence="2" type="ORF">BJY28_002358</name>
</gene>
<evidence type="ECO:0000313" key="3">
    <source>
        <dbReference type="Proteomes" id="UP000592181"/>
    </source>
</evidence>
<protein>
    <recommendedName>
        <fullName evidence="4">DUF456 domain-containing protein</fullName>
    </recommendedName>
</protein>
<feature type="transmembrane region" description="Helical" evidence="1">
    <location>
        <begin position="26"/>
        <end position="59"/>
    </location>
</feature>
<keyword evidence="1" id="KW-0812">Transmembrane</keyword>
<dbReference type="EMBL" id="JACBZX010000001">
    <property type="protein sequence ID" value="NYG37889.1"/>
    <property type="molecule type" value="Genomic_DNA"/>
</dbReference>
<feature type="transmembrane region" description="Helical" evidence="1">
    <location>
        <begin position="66"/>
        <end position="87"/>
    </location>
</feature>
<accession>A0A852X4Q3</accession>
<feature type="transmembrane region" description="Helical" evidence="1">
    <location>
        <begin position="153"/>
        <end position="177"/>
    </location>
</feature>
<keyword evidence="3" id="KW-1185">Reference proteome</keyword>
<feature type="transmembrane region" description="Helical" evidence="1">
    <location>
        <begin position="102"/>
        <end position="132"/>
    </location>
</feature>
<dbReference type="Pfam" id="PF04306">
    <property type="entry name" value="DUF456"/>
    <property type="match status" value="1"/>
</dbReference>
<evidence type="ECO:0000313" key="2">
    <source>
        <dbReference type="EMBL" id="NYG37889.1"/>
    </source>
</evidence>
<comment type="caution">
    <text evidence="2">The sequence shown here is derived from an EMBL/GenBank/DDBJ whole genome shotgun (WGS) entry which is preliminary data.</text>
</comment>
<dbReference type="AlphaFoldDB" id="A0A852X4Q3"/>
<keyword evidence="1" id="KW-1133">Transmembrane helix</keyword>
<evidence type="ECO:0008006" key="4">
    <source>
        <dbReference type="Google" id="ProtNLM"/>
    </source>
</evidence>
<organism evidence="2 3">
    <name type="scientific">Janibacter alkaliphilus</name>
    <dbReference type="NCBI Taxonomy" id="1069963"/>
    <lineage>
        <taxon>Bacteria</taxon>
        <taxon>Bacillati</taxon>
        <taxon>Actinomycetota</taxon>
        <taxon>Actinomycetes</taxon>
        <taxon>Micrococcales</taxon>
        <taxon>Intrasporangiaceae</taxon>
        <taxon>Janibacter</taxon>
    </lineage>
</organism>
<dbReference type="Proteomes" id="UP000592181">
    <property type="component" value="Unassembled WGS sequence"/>
</dbReference>
<sequence length="181" mass="18869">MSTVAPLLGGALPLSDAPDPVTWAMWLFALAFAIGVVGIVLPVLPGLLLCTATVLVWAIDTGGTRAWMTFGVAVLVYLCGVALQVLVPGRRMRRDGVATSTLLLAAVAGIVGFFVVPVVGLPLFFVGGIMLVELARYRELSKAWDATRAALRGVVHSMGIELLTAAAIGFVWVAGIASHMA</sequence>
<dbReference type="RefSeq" id="WP_343037086.1">
    <property type="nucleotide sequence ID" value="NZ_JACBZX010000001.1"/>
</dbReference>
<dbReference type="InterPro" id="IPR007403">
    <property type="entry name" value="DUF456"/>
</dbReference>
<keyword evidence="1" id="KW-0472">Membrane</keyword>